<evidence type="ECO:0000256" key="2">
    <source>
        <dbReference type="ARBA" id="ARBA00004196"/>
    </source>
</evidence>
<gene>
    <name evidence="10" type="ORF">MNB_SUP05-4-542</name>
</gene>
<keyword evidence="4" id="KW-0479">Metal-binding</keyword>
<dbReference type="GO" id="GO:0030313">
    <property type="term" value="C:cell envelope"/>
    <property type="evidence" value="ECO:0007669"/>
    <property type="project" value="UniProtKB-SubCell"/>
</dbReference>
<dbReference type="GO" id="GO:0046872">
    <property type="term" value="F:metal ion binding"/>
    <property type="evidence" value="ECO:0007669"/>
    <property type="project" value="UniProtKB-KW"/>
</dbReference>
<protein>
    <submittedName>
        <fullName evidence="10">Peptidase, M23/M37 family</fullName>
    </submittedName>
</protein>
<dbReference type="InterPro" id="IPR016047">
    <property type="entry name" value="M23ase_b-sheet_dom"/>
</dbReference>
<accession>A0A1W1D7Q0</accession>
<name>A0A1W1D7Q0_9ZZZZ</name>
<dbReference type="InterPro" id="IPR011055">
    <property type="entry name" value="Dup_hybrid_motif"/>
</dbReference>
<organism evidence="10">
    <name type="scientific">hydrothermal vent metagenome</name>
    <dbReference type="NCBI Taxonomy" id="652676"/>
    <lineage>
        <taxon>unclassified sequences</taxon>
        <taxon>metagenomes</taxon>
        <taxon>ecological metagenomes</taxon>
    </lineage>
</organism>
<reference evidence="10" key="1">
    <citation type="submission" date="2016-10" db="EMBL/GenBank/DDBJ databases">
        <authorList>
            <person name="de Groot N.N."/>
        </authorList>
    </citation>
    <scope>NUCLEOTIDE SEQUENCE</scope>
</reference>
<dbReference type="PANTHER" id="PTHR21666">
    <property type="entry name" value="PEPTIDASE-RELATED"/>
    <property type="match status" value="1"/>
</dbReference>
<dbReference type="Gene3D" id="3.10.450.350">
    <property type="match status" value="2"/>
</dbReference>
<dbReference type="Pfam" id="PF19425">
    <property type="entry name" value="Csd3_N2"/>
    <property type="match status" value="1"/>
</dbReference>
<dbReference type="EMBL" id="FPHR01000002">
    <property type="protein sequence ID" value="SFV76446.1"/>
    <property type="molecule type" value="Genomic_DNA"/>
</dbReference>
<dbReference type="GO" id="GO:0004222">
    <property type="term" value="F:metalloendopeptidase activity"/>
    <property type="evidence" value="ECO:0007669"/>
    <property type="project" value="TreeGrafter"/>
</dbReference>
<feature type="domain" description="M23ase beta-sheet core" evidence="8">
    <location>
        <begin position="246"/>
        <end position="342"/>
    </location>
</feature>
<dbReference type="Gene3D" id="2.70.70.10">
    <property type="entry name" value="Glucose Permease (Domain IIA)"/>
    <property type="match status" value="1"/>
</dbReference>
<comment type="subcellular location">
    <subcellularLocation>
        <location evidence="2">Cell envelope</location>
    </subcellularLocation>
</comment>
<evidence type="ECO:0000256" key="1">
    <source>
        <dbReference type="ARBA" id="ARBA00001947"/>
    </source>
</evidence>
<dbReference type="InterPro" id="IPR045834">
    <property type="entry name" value="Csd3_N2"/>
</dbReference>
<evidence type="ECO:0000256" key="3">
    <source>
        <dbReference type="ARBA" id="ARBA00022670"/>
    </source>
</evidence>
<evidence type="ECO:0000256" key="5">
    <source>
        <dbReference type="ARBA" id="ARBA00022801"/>
    </source>
</evidence>
<evidence type="ECO:0000256" key="4">
    <source>
        <dbReference type="ARBA" id="ARBA00022723"/>
    </source>
</evidence>
<proteinExistence type="predicted"/>
<dbReference type="InterPro" id="IPR050570">
    <property type="entry name" value="Cell_wall_metabolism_enzyme"/>
</dbReference>
<keyword evidence="5" id="KW-0378">Hydrolase</keyword>
<dbReference type="SUPFAM" id="SSF51261">
    <property type="entry name" value="Duplicated hybrid motif"/>
    <property type="match status" value="1"/>
</dbReference>
<sequence>MSKFSSFVLLLILLNTSIGTAFAHSKDNEYHFTVKSGDSLSKYFSKLGLSKRLLANLLSASKQNQQLNQLNIGEKITIRLHTNRHFKSLSHKPHNKKSLEVVLLGTRFTNKSNINQTESRPLSTTTVVIDNSFGYDAQRAGLSLNTINTVVEALSWRLDFNSDLHKGDQFFIISDGSKQPVGIVYKGGNKRIEAFSYAGSHNQSLYYDRYGYTLNSSFLRAPLKYKRISSKFQLKRYHPILKTYRPHRAVDYAAAHGTPVHSTADGMVTLKGWKGALGKAIIIKHGAHYTTVYAHLSKYSPSLRKGKEVKKGQVIGYVGSTGRSTGAHLHYELRYKGTRKNPLSHKLPIQKKISRAELWKFRSQVNKVLASL</sequence>
<dbReference type="CDD" id="cd12797">
    <property type="entry name" value="M23_peptidase"/>
    <property type="match status" value="1"/>
</dbReference>
<feature type="domain" description="Csd3-like second N-terminal" evidence="9">
    <location>
        <begin position="128"/>
        <end position="233"/>
    </location>
</feature>
<keyword evidence="6" id="KW-0862">Zinc</keyword>
<evidence type="ECO:0000259" key="9">
    <source>
        <dbReference type="Pfam" id="PF19425"/>
    </source>
</evidence>
<evidence type="ECO:0000259" key="8">
    <source>
        <dbReference type="Pfam" id="PF01551"/>
    </source>
</evidence>
<comment type="cofactor">
    <cofactor evidence="1">
        <name>Zn(2+)</name>
        <dbReference type="ChEBI" id="CHEBI:29105"/>
    </cofactor>
</comment>
<evidence type="ECO:0000256" key="7">
    <source>
        <dbReference type="ARBA" id="ARBA00023049"/>
    </source>
</evidence>
<keyword evidence="7" id="KW-0482">Metalloprotease</keyword>
<evidence type="ECO:0000313" key="10">
    <source>
        <dbReference type="EMBL" id="SFV76446.1"/>
    </source>
</evidence>
<dbReference type="AlphaFoldDB" id="A0A1W1D7Q0"/>
<dbReference type="PANTHER" id="PTHR21666:SF288">
    <property type="entry name" value="CELL DIVISION PROTEIN YTFB"/>
    <property type="match status" value="1"/>
</dbReference>
<evidence type="ECO:0000256" key="6">
    <source>
        <dbReference type="ARBA" id="ARBA00022833"/>
    </source>
</evidence>
<keyword evidence="3" id="KW-0645">Protease</keyword>
<dbReference type="Pfam" id="PF01551">
    <property type="entry name" value="Peptidase_M23"/>
    <property type="match status" value="1"/>
</dbReference>
<dbReference type="GO" id="GO:0006508">
    <property type="term" value="P:proteolysis"/>
    <property type="evidence" value="ECO:0007669"/>
    <property type="project" value="UniProtKB-KW"/>
</dbReference>